<proteinExistence type="predicted"/>
<sequence length="383" mass="43632">MTDFMRLCADTHSTIPAAGIRTIGIDGGISGPLLNTFLQWLCSPAPSPNASHSDAETQTARTMADHVLWNVDHLKYNYVFFNHFWALFAEIPKSTILRRVRTLTLSTACLNVIEEFCRLMDAFECLEFLTLRGVSFKYPRQDDSHIFPTLPNTFRRLHIYNSWDRASKWPFIRFRHCQTLRELSVGIEERLDFNLEKFLTGSASVMNGALKLCTIRFGLSLEPSSCLALERAIVASKIPEWVFKGSLEEVGCFLSGIFESDSPLKDPSVASKITGLILEVGGYTTKSRIQSLDKMVESYALFDSLKQVRITIRGYFKKEDLLEAGWSPTRGDWVRPGSKPHIEMEERVKELEQLAPCCTRRGIVRVLASYYFWNTFQLSQVID</sequence>
<gene>
    <name evidence="1" type="ORF">WG66_1891</name>
</gene>
<evidence type="ECO:0000313" key="1">
    <source>
        <dbReference type="EMBL" id="KTB45544.1"/>
    </source>
</evidence>
<protein>
    <recommendedName>
        <fullName evidence="3">F-box domain-containing protein</fullName>
    </recommendedName>
</protein>
<name>A0A0W0GAH1_MONRR</name>
<evidence type="ECO:0008006" key="3">
    <source>
        <dbReference type="Google" id="ProtNLM"/>
    </source>
</evidence>
<accession>A0A0W0GAH1</accession>
<dbReference type="EMBL" id="LATX01000668">
    <property type="protein sequence ID" value="KTB45544.1"/>
    <property type="molecule type" value="Genomic_DNA"/>
</dbReference>
<organism evidence="1 2">
    <name type="scientific">Moniliophthora roreri</name>
    <name type="common">Frosty pod rot fungus</name>
    <name type="synonym">Monilia roreri</name>
    <dbReference type="NCBI Taxonomy" id="221103"/>
    <lineage>
        <taxon>Eukaryota</taxon>
        <taxon>Fungi</taxon>
        <taxon>Dikarya</taxon>
        <taxon>Basidiomycota</taxon>
        <taxon>Agaricomycotina</taxon>
        <taxon>Agaricomycetes</taxon>
        <taxon>Agaricomycetidae</taxon>
        <taxon>Agaricales</taxon>
        <taxon>Marasmiineae</taxon>
        <taxon>Marasmiaceae</taxon>
        <taxon>Moniliophthora</taxon>
    </lineage>
</organism>
<dbReference type="AlphaFoldDB" id="A0A0W0GAH1"/>
<comment type="caution">
    <text evidence="1">The sequence shown here is derived from an EMBL/GenBank/DDBJ whole genome shotgun (WGS) entry which is preliminary data.</text>
</comment>
<evidence type="ECO:0000313" key="2">
    <source>
        <dbReference type="Proteomes" id="UP000054988"/>
    </source>
</evidence>
<dbReference type="Proteomes" id="UP000054988">
    <property type="component" value="Unassembled WGS sequence"/>
</dbReference>
<reference evidence="1 2" key="1">
    <citation type="submission" date="2015-12" db="EMBL/GenBank/DDBJ databases">
        <title>Draft genome sequence of Moniliophthora roreri, the causal agent of frosty pod rot of cacao.</title>
        <authorList>
            <person name="Aime M.C."/>
            <person name="Diaz-Valderrama J.R."/>
            <person name="Kijpornyongpan T."/>
            <person name="Phillips-Mora W."/>
        </authorList>
    </citation>
    <scope>NUCLEOTIDE SEQUENCE [LARGE SCALE GENOMIC DNA]</scope>
    <source>
        <strain evidence="1 2">MCA 2952</strain>
    </source>
</reference>